<keyword evidence="1" id="KW-0812">Transmembrane</keyword>
<evidence type="ECO:0000313" key="3">
    <source>
        <dbReference type="Proteomes" id="UP000216752"/>
    </source>
</evidence>
<organism evidence="2 3">
    <name type="scientific">Sporomusa silvacetica DSM 10669</name>
    <dbReference type="NCBI Taxonomy" id="1123289"/>
    <lineage>
        <taxon>Bacteria</taxon>
        <taxon>Bacillati</taxon>
        <taxon>Bacillota</taxon>
        <taxon>Negativicutes</taxon>
        <taxon>Selenomonadales</taxon>
        <taxon>Sporomusaceae</taxon>
        <taxon>Sporomusa</taxon>
    </lineage>
</organism>
<protein>
    <submittedName>
        <fullName evidence="2">Uncharacterized protein</fullName>
    </submittedName>
</protein>
<evidence type="ECO:0000256" key="1">
    <source>
        <dbReference type="SAM" id="Phobius"/>
    </source>
</evidence>
<keyword evidence="3" id="KW-1185">Reference proteome</keyword>
<reference evidence="2" key="1">
    <citation type="submission" date="2024-05" db="EMBL/GenBank/DDBJ databases">
        <title>Isolation and characterization of Sporomusa carbonis sp. nov., a carboxydotrophic hydrogenogen in the genus of Sporomusa isolated from a charcoal burning pile.</title>
        <authorList>
            <person name="Boeer T."/>
            <person name="Rosenbaum F."/>
            <person name="Eysell L."/>
            <person name="Mueller V."/>
            <person name="Daniel R."/>
            <person name="Poehlein A."/>
        </authorList>
    </citation>
    <scope>NUCLEOTIDE SEQUENCE [LARGE SCALE GENOMIC DNA]</scope>
    <source>
        <strain evidence="2">DSM 10669</strain>
    </source>
</reference>
<dbReference type="EMBL" id="CP155573">
    <property type="protein sequence ID" value="XFO66469.1"/>
    <property type="molecule type" value="Genomic_DNA"/>
</dbReference>
<sequence length="31" mass="3625">MLELLDLIKDYLMWAAIISVAVIIAKFNNFR</sequence>
<keyword evidence="1" id="KW-1133">Transmembrane helix</keyword>
<name>A0ABZ3ILC9_9FIRM</name>
<dbReference type="Proteomes" id="UP000216752">
    <property type="component" value="Chromosome"/>
</dbReference>
<accession>A0ABZ3ILC9</accession>
<proteinExistence type="predicted"/>
<evidence type="ECO:0000313" key="2">
    <source>
        <dbReference type="EMBL" id="XFO66469.1"/>
    </source>
</evidence>
<keyword evidence="1" id="KW-0472">Membrane</keyword>
<feature type="transmembrane region" description="Helical" evidence="1">
    <location>
        <begin position="12"/>
        <end position="30"/>
    </location>
</feature>
<gene>
    <name evidence="2" type="ORF">SPSIL_026190</name>
</gene>